<evidence type="ECO:0000313" key="2">
    <source>
        <dbReference type="Proteomes" id="UP000054567"/>
    </source>
</evidence>
<sequence>MGMIPYCPVPASSGAESNEIGHGPDFGETLPIDKVKNAESSFSLGRRTELKKSIYDQVSYFCCFERRPHSPRGSYRELIPVSEDLWAFESKPRVCSPRTMLFSLSLLGVQVLVNSGFDLLDH</sequence>
<reference evidence="2" key="3">
    <citation type="journal article" date="2010" name="Genome Res.">
        <title>Population genomic sequencing of Coccidioides fungi reveals recent hybridization and transposon control.</title>
        <authorList>
            <person name="Neafsey D.E."/>
            <person name="Barker B.M."/>
            <person name="Sharpton T.J."/>
            <person name="Stajich J.E."/>
            <person name="Park D.J."/>
            <person name="Whiston E."/>
            <person name="Hung C.-Y."/>
            <person name="McMahan C."/>
            <person name="White J."/>
            <person name="Sykes S."/>
            <person name="Heiman D."/>
            <person name="Young S."/>
            <person name="Zeng Q."/>
            <person name="Abouelleil A."/>
            <person name="Aftuck L."/>
            <person name="Bessette D."/>
            <person name="Brown A."/>
            <person name="FitzGerald M."/>
            <person name="Lui A."/>
            <person name="Macdonald J.P."/>
            <person name="Priest M."/>
            <person name="Orbach M.J."/>
            <person name="Galgiani J.N."/>
            <person name="Kirkland T.N."/>
            <person name="Cole G.T."/>
            <person name="Birren B.W."/>
            <person name="Henn M.R."/>
            <person name="Taylor J.W."/>
            <person name="Rounsley S.D."/>
        </authorList>
    </citation>
    <scope>NUCLEOTIDE SEQUENCE [LARGE SCALE GENOMIC DNA]</scope>
    <source>
        <strain evidence="2">RMSCC 3488</strain>
    </source>
</reference>
<organism evidence="1 2">
    <name type="scientific">Coccidioides posadasii RMSCC 3488</name>
    <dbReference type="NCBI Taxonomy" id="454284"/>
    <lineage>
        <taxon>Eukaryota</taxon>
        <taxon>Fungi</taxon>
        <taxon>Dikarya</taxon>
        <taxon>Ascomycota</taxon>
        <taxon>Pezizomycotina</taxon>
        <taxon>Eurotiomycetes</taxon>
        <taxon>Eurotiomycetidae</taxon>
        <taxon>Onygenales</taxon>
        <taxon>Onygenaceae</taxon>
        <taxon>Coccidioides</taxon>
    </lineage>
</organism>
<reference evidence="2" key="2">
    <citation type="journal article" date="2009" name="Genome Res.">
        <title>Comparative genomic analyses of the human fungal pathogens Coccidioides and their relatives.</title>
        <authorList>
            <person name="Sharpton T.J."/>
            <person name="Stajich J.E."/>
            <person name="Rounsley S.D."/>
            <person name="Gardner M.J."/>
            <person name="Wortman J.R."/>
            <person name="Jordar V.S."/>
            <person name="Maiti R."/>
            <person name="Kodira C.D."/>
            <person name="Neafsey D.E."/>
            <person name="Zeng Q."/>
            <person name="Hung C.-Y."/>
            <person name="McMahan C."/>
            <person name="Muszewska A."/>
            <person name="Grynberg M."/>
            <person name="Mandel M.A."/>
            <person name="Kellner E.M."/>
            <person name="Barker B.M."/>
            <person name="Galgiani J.N."/>
            <person name="Orbach M.J."/>
            <person name="Kirkland T.N."/>
            <person name="Cole G.T."/>
            <person name="Henn M.R."/>
            <person name="Birren B.W."/>
            <person name="Taylor J.W."/>
        </authorList>
    </citation>
    <scope>NUCLEOTIDE SEQUENCE [LARGE SCALE GENOMIC DNA]</scope>
    <source>
        <strain evidence="2">RMSCC 3488</strain>
    </source>
</reference>
<dbReference type="AlphaFoldDB" id="A0A0J6FJT4"/>
<proteinExistence type="predicted"/>
<name>A0A0J6FJT4_COCPO</name>
<evidence type="ECO:0000313" key="1">
    <source>
        <dbReference type="EMBL" id="KMM73446.1"/>
    </source>
</evidence>
<gene>
    <name evidence="1" type="ORF">CPAG_09735</name>
</gene>
<dbReference type="Proteomes" id="UP000054567">
    <property type="component" value="Unassembled WGS sequence"/>
</dbReference>
<dbReference type="EMBL" id="DS268114">
    <property type="protein sequence ID" value="KMM73446.1"/>
    <property type="molecule type" value="Genomic_DNA"/>
</dbReference>
<reference evidence="1 2" key="1">
    <citation type="submission" date="2007-06" db="EMBL/GenBank/DDBJ databases">
        <title>The Genome Sequence of Coccidioides posadasii RMSCC_3488.</title>
        <authorList>
            <consortium name="Coccidioides Genome Resources Consortium"/>
            <consortium name="The Broad Institute Genome Sequencing Platform"/>
            <person name="Henn M.R."/>
            <person name="Sykes S."/>
            <person name="Young S."/>
            <person name="Jaffe D."/>
            <person name="Berlin A."/>
            <person name="Alvarez P."/>
            <person name="Butler J."/>
            <person name="Gnerre S."/>
            <person name="Grabherr M."/>
            <person name="Mauceli E."/>
            <person name="Brockman W."/>
            <person name="Kodira C."/>
            <person name="Alvarado L."/>
            <person name="Zeng Q."/>
            <person name="Crawford M."/>
            <person name="Antoine C."/>
            <person name="Devon K."/>
            <person name="Galgiani J."/>
            <person name="Orsborn K."/>
            <person name="Lewis M.L."/>
            <person name="Nusbaum C."/>
            <person name="Galagan J."/>
            <person name="Birren B."/>
        </authorList>
    </citation>
    <scope>NUCLEOTIDE SEQUENCE [LARGE SCALE GENOMIC DNA]</scope>
    <source>
        <strain evidence="1 2">RMSCC 3488</strain>
    </source>
</reference>
<protein>
    <submittedName>
        <fullName evidence="1">Uncharacterized protein</fullName>
    </submittedName>
</protein>
<accession>A0A0J6FJT4</accession>
<dbReference type="VEuPathDB" id="FungiDB:CPAG_09735"/>